<dbReference type="InterPro" id="IPR048958">
    <property type="entry name" value="Polysacc_lyase_14"/>
</dbReference>
<evidence type="ECO:0000256" key="1">
    <source>
        <dbReference type="SAM" id="MobiDB-lite"/>
    </source>
</evidence>
<comment type="caution">
    <text evidence="3">The sequence shown here is derived from an EMBL/GenBank/DDBJ whole genome shotgun (WGS) entry which is preliminary data.</text>
</comment>
<dbReference type="EMBL" id="JARJCW010000009">
    <property type="protein sequence ID" value="KAJ7220524.1"/>
    <property type="molecule type" value="Genomic_DNA"/>
</dbReference>
<evidence type="ECO:0000313" key="4">
    <source>
        <dbReference type="Proteomes" id="UP001219525"/>
    </source>
</evidence>
<dbReference type="AlphaFoldDB" id="A0AAD6VUH0"/>
<sequence length="365" mass="38152">MTPSPNRRTAKSLGRRSCKPPPSNSNSTALPTGSAVLVAPSASKEQASASSTATEHTAATKSKTSTSAKATSTSGSGSSSGGGGALSLDALFPMGTPGKSWTTSPKDESALPLSDGTLNPTSIITALTHTYMAAPDGKYAMRAIYPEGSWTPSNNPRGGISFYAPGSDDLDMTTAKELTFGYSVFFEKGFQFNKGGKLPGIYGGDDAETAISCSGGRRATNCYSARLMWRTDGAGELYTYLPDSAVKGFAANKAVCDIPPLSECNPTYGASVGRGSFKFPTGEWITVAQRVRLNDVGQANGEIELWANGQSVVSAKGLILRDSDAGRHRGIQMQTFFGGSTSDWASPQTQDTYFSDFSVAITEPL</sequence>
<dbReference type="Gene3D" id="2.60.120.200">
    <property type="match status" value="1"/>
</dbReference>
<dbReference type="PANTHER" id="PTHR40124:SF1">
    <property type="entry name" value="DISAGGREGATASE RELATED REPEAT PROTEIN"/>
    <property type="match status" value="1"/>
</dbReference>
<reference evidence="3" key="1">
    <citation type="submission" date="2023-03" db="EMBL/GenBank/DDBJ databases">
        <title>Massive genome expansion in bonnet fungi (Mycena s.s.) driven by repeated elements and novel gene families across ecological guilds.</title>
        <authorList>
            <consortium name="Lawrence Berkeley National Laboratory"/>
            <person name="Harder C.B."/>
            <person name="Miyauchi S."/>
            <person name="Viragh M."/>
            <person name="Kuo A."/>
            <person name="Thoen E."/>
            <person name="Andreopoulos B."/>
            <person name="Lu D."/>
            <person name="Skrede I."/>
            <person name="Drula E."/>
            <person name="Henrissat B."/>
            <person name="Morin E."/>
            <person name="Kohler A."/>
            <person name="Barry K."/>
            <person name="LaButti K."/>
            <person name="Morin E."/>
            <person name="Salamov A."/>
            <person name="Lipzen A."/>
            <person name="Mereny Z."/>
            <person name="Hegedus B."/>
            <person name="Baldrian P."/>
            <person name="Stursova M."/>
            <person name="Weitz H."/>
            <person name="Taylor A."/>
            <person name="Grigoriev I.V."/>
            <person name="Nagy L.G."/>
            <person name="Martin F."/>
            <person name="Kauserud H."/>
        </authorList>
    </citation>
    <scope>NUCLEOTIDE SEQUENCE</scope>
    <source>
        <strain evidence="3">9144</strain>
    </source>
</reference>
<evidence type="ECO:0000313" key="3">
    <source>
        <dbReference type="EMBL" id="KAJ7220524.1"/>
    </source>
</evidence>
<proteinExistence type="predicted"/>
<name>A0AAD6VUH0_9AGAR</name>
<protein>
    <recommendedName>
        <fullName evidence="2">Polysaccharide lyase 14 domain-containing protein</fullName>
    </recommendedName>
</protein>
<feature type="region of interest" description="Disordered" evidence="1">
    <location>
        <begin position="1"/>
        <end position="114"/>
    </location>
</feature>
<feature type="compositionally biased region" description="Low complexity" evidence="1">
    <location>
        <begin position="41"/>
        <end position="77"/>
    </location>
</feature>
<keyword evidence="4" id="KW-1185">Reference proteome</keyword>
<feature type="domain" description="Polysaccharide lyase 14" evidence="2">
    <location>
        <begin position="136"/>
        <end position="357"/>
    </location>
</feature>
<dbReference type="Pfam" id="PF21294">
    <property type="entry name" value="Polysacc_lyase_14"/>
    <property type="match status" value="1"/>
</dbReference>
<dbReference type="Proteomes" id="UP001219525">
    <property type="component" value="Unassembled WGS sequence"/>
</dbReference>
<dbReference type="PANTHER" id="PTHR40124">
    <property type="match status" value="1"/>
</dbReference>
<feature type="compositionally biased region" description="Basic residues" evidence="1">
    <location>
        <begin position="8"/>
        <end position="18"/>
    </location>
</feature>
<evidence type="ECO:0000259" key="2">
    <source>
        <dbReference type="Pfam" id="PF21294"/>
    </source>
</evidence>
<accession>A0AAD6VUH0</accession>
<gene>
    <name evidence="3" type="ORF">GGX14DRAFT_354603</name>
</gene>
<organism evidence="3 4">
    <name type="scientific">Mycena pura</name>
    <dbReference type="NCBI Taxonomy" id="153505"/>
    <lineage>
        <taxon>Eukaryota</taxon>
        <taxon>Fungi</taxon>
        <taxon>Dikarya</taxon>
        <taxon>Basidiomycota</taxon>
        <taxon>Agaricomycotina</taxon>
        <taxon>Agaricomycetes</taxon>
        <taxon>Agaricomycetidae</taxon>
        <taxon>Agaricales</taxon>
        <taxon>Marasmiineae</taxon>
        <taxon>Mycenaceae</taxon>
        <taxon>Mycena</taxon>
    </lineage>
</organism>